<dbReference type="OrthoDB" id="3057168at2759"/>
<feature type="domain" description="T6SS Phospholipase effector Tle1-like catalytic" evidence="1">
    <location>
        <begin position="9"/>
        <end position="204"/>
    </location>
</feature>
<evidence type="ECO:0000313" key="3">
    <source>
        <dbReference type="Proteomes" id="UP000772434"/>
    </source>
</evidence>
<evidence type="ECO:0000259" key="1">
    <source>
        <dbReference type="Pfam" id="PF09994"/>
    </source>
</evidence>
<organism evidence="2 3">
    <name type="scientific">Rhodocollybia butyracea</name>
    <dbReference type="NCBI Taxonomy" id="206335"/>
    <lineage>
        <taxon>Eukaryota</taxon>
        <taxon>Fungi</taxon>
        <taxon>Dikarya</taxon>
        <taxon>Basidiomycota</taxon>
        <taxon>Agaricomycotina</taxon>
        <taxon>Agaricomycetes</taxon>
        <taxon>Agaricomycetidae</taxon>
        <taxon>Agaricales</taxon>
        <taxon>Marasmiineae</taxon>
        <taxon>Omphalotaceae</taxon>
        <taxon>Rhodocollybia</taxon>
    </lineage>
</organism>
<name>A0A9P5QAH7_9AGAR</name>
<comment type="caution">
    <text evidence="2">The sequence shown here is derived from an EMBL/GenBank/DDBJ whole genome shotgun (WGS) entry which is preliminary data.</text>
</comment>
<dbReference type="AlphaFoldDB" id="A0A9P5QAH7"/>
<dbReference type="EMBL" id="JADNRY010000001">
    <property type="protein sequence ID" value="KAF9078446.1"/>
    <property type="molecule type" value="Genomic_DNA"/>
</dbReference>
<accession>A0A9P5QAH7</accession>
<dbReference type="PANTHER" id="PTHR33840">
    <property type="match status" value="1"/>
</dbReference>
<keyword evidence="3" id="KW-1185">Reference proteome</keyword>
<dbReference type="Proteomes" id="UP000772434">
    <property type="component" value="Unassembled WGS sequence"/>
</dbReference>
<gene>
    <name evidence="2" type="ORF">BDP27DRAFT_1396765</name>
</gene>
<dbReference type="InterPro" id="IPR018712">
    <property type="entry name" value="Tle1-like_cat"/>
</dbReference>
<dbReference type="SUPFAM" id="SSF53474">
    <property type="entry name" value="alpha/beta-Hydrolases"/>
    <property type="match status" value="1"/>
</dbReference>
<dbReference type="InterPro" id="IPR029058">
    <property type="entry name" value="AB_hydrolase_fold"/>
</dbReference>
<proteinExistence type="predicted"/>
<protein>
    <recommendedName>
        <fullName evidence="1">T6SS Phospholipase effector Tle1-like catalytic domain-containing protein</fullName>
    </recommendedName>
</protein>
<dbReference type="Pfam" id="PF09994">
    <property type="entry name" value="T6SS_Tle1-like_cat"/>
    <property type="match status" value="1"/>
</dbReference>
<evidence type="ECO:0000313" key="2">
    <source>
        <dbReference type="EMBL" id="KAF9078446.1"/>
    </source>
</evidence>
<dbReference type="PANTHER" id="PTHR33840:SF2">
    <property type="entry name" value="TLE1 PHOSPHOLIPASE DOMAIN-CONTAINING PROTEIN"/>
    <property type="match status" value="1"/>
</dbReference>
<reference evidence="2" key="1">
    <citation type="submission" date="2020-11" db="EMBL/GenBank/DDBJ databases">
        <authorList>
            <consortium name="DOE Joint Genome Institute"/>
            <person name="Ahrendt S."/>
            <person name="Riley R."/>
            <person name="Andreopoulos W."/>
            <person name="Labutti K."/>
            <person name="Pangilinan J."/>
            <person name="Ruiz-Duenas F.J."/>
            <person name="Barrasa J.M."/>
            <person name="Sanchez-Garcia M."/>
            <person name="Camarero S."/>
            <person name="Miyauchi S."/>
            <person name="Serrano A."/>
            <person name="Linde D."/>
            <person name="Babiker R."/>
            <person name="Drula E."/>
            <person name="Ayuso-Fernandez I."/>
            <person name="Pacheco R."/>
            <person name="Padilla G."/>
            <person name="Ferreira P."/>
            <person name="Barriuso J."/>
            <person name="Kellner H."/>
            <person name="Castanera R."/>
            <person name="Alfaro M."/>
            <person name="Ramirez L."/>
            <person name="Pisabarro A.G."/>
            <person name="Kuo A."/>
            <person name="Tritt A."/>
            <person name="Lipzen A."/>
            <person name="He G."/>
            <person name="Yan M."/>
            <person name="Ng V."/>
            <person name="Cullen D."/>
            <person name="Martin F."/>
            <person name="Rosso M.-N."/>
            <person name="Henrissat B."/>
            <person name="Hibbett D."/>
            <person name="Martinez A.T."/>
            <person name="Grigoriev I.V."/>
        </authorList>
    </citation>
    <scope>NUCLEOTIDE SEQUENCE</scope>
    <source>
        <strain evidence="2">AH 40177</strain>
    </source>
</reference>
<sequence length="307" mass="35079">MQLHRSPLAGFTFEHTIIAAYTWLSNNYVEGDRIFLFGFSRGAYQVRILAGMIATLGLVFPNNDSQVSIAYELYIKLRTRPSEDVNNHVPFFKETFSRKETHVHFLGAWDTVPEVELIPPGFVTPPEINLSDDVTEICFFHERQVTFLPHYVTTTDSESNRDYPRVKEVWFPGTHRDLGLGKDLSSSDSDNSFGDIPFHWMCTEARRSGLVLDLHPIAPPTLKGNLVPNSTLPFVSWVRELKPVEQPTHKYNNKVSFWPRCHLGRPRVVIPGQMIHSSVYSRALRDSGYVPRPKIPADVKQKVESEE</sequence>